<protein>
    <recommendedName>
        <fullName evidence="3">FG-GAP repeat protein</fullName>
    </recommendedName>
</protein>
<gene>
    <name evidence="1" type="ORF">C7383_12021</name>
</gene>
<name>A0AB73SXV3_9FIRM</name>
<proteinExistence type="predicted"/>
<dbReference type="AlphaFoldDB" id="A0AB73SXV3"/>
<organism evidence="1 2">
    <name type="scientific">Murimonas intestini</name>
    <dbReference type="NCBI Taxonomy" id="1337051"/>
    <lineage>
        <taxon>Bacteria</taxon>
        <taxon>Bacillati</taxon>
        <taxon>Bacillota</taxon>
        <taxon>Clostridia</taxon>
        <taxon>Lachnospirales</taxon>
        <taxon>Lachnospiraceae</taxon>
        <taxon>Murimonas</taxon>
    </lineage>
</organism>
<dbReference type="RefSeq" id="WP_109748600.1">
    <property type="nucleotide sequence ID" value="NZ_JANKBI010000021.1"/>
</dbReference>
<accession>A0AB73SXV3</accession>
<dbReference type="EMBL" id="QGGY01000020">
    <property type="protein sequence ID" value="PWJ72215.1"/>
    <property type="molecule type" value="Genomic_DNA"/>
</dbReference>
<sequence length="353" mass="39437">MKVEKKTVFEMEKCYSIAPLFYRGKHHMLVAAEKTDDCIMMDMQGNYEETVWKGPSGTMSMVQVPDTDGWFLATREFYSPNDSKKARIILCRPAPEGGWKTSVIKFLPHVHRFGILSSGKKHYLIAATLCSGRDYKDDWSYPGKVYACELPEDLTVCSEDNQLEMKVLKEGLLKNHGYYQGSVNGSTCAVIAAEQGIFQFLPPGEGQGEWRIRQLTDLPASDMTFADLDGDGSDEMVTIEPFHGDTVCIYREAANSYKKVYTYSEKAEFAHAIWAGMVCGRPSALIGHRKGSRKLLMFSWRSGVQGEFKADVLDTDAGAANVLCYEYGGSTYILAANRETDEIVLYKAEEGDA</sequence>
<evidence type="ECO:0008006" key="3">
    <source>
        <dbReference type="Google" id="ProtNLM"/>
    </source>
</evidence>
<evidence type="ECO:0000313" key="1">
    <source>
        <dbReference type="EMBL" id="PWJ72215.1"/>
    </source>
</evidence>
<dbReference type="Proteomes" id="UP000245412">
    <property type="component" value="Unassembled WGS sequence"/>
</dbReference>
<evidence type="ECO:0000313" key="2">
    <source>
        <dbReference type="Proteomes" id="UP000245412"/>
    </source>
</evidence>
<keyword evidence="2" id="KW-1185">Reference proteome</keyword>
<reference evidence="1 2" key="1">
    <citation type="submission" date="2018-05" db="EMBL/GenBank/DDBJ databases">
        <authorList>
            <person name="Goeker M."/>
            <person name="Huntemann M."/>
            <person name="Clum A."/>
            <person name="Pillay M."/>
            <person name="Palaniappan K."/>
            <person name="Varghese N."/>
            <person name="Mikhailova N."/>
            <person name="Stamatis D."/>
            <person name="Reddy T."/>
            <person name="Daum C."/>
            <person name="Shapiro N."/>
            <person name="Ivanova N."/>
            <person name="Kyrpides N."/>
            <person name="Woyke T."/>
        </authorList>
    </citation>
    <scope>NUCLEOTIDE SEQUENCE [LARGE SCALE GENOMIC DNA]</scope>
    <source>
        <strain evidence="1 2">DSM 26524</strain>
    </source>
</reference>
<comment type="caution">
    <text evidence="1">The sequence shown here is derived from an EMBL/GenBank/DDBJ whole genome shotgun (WGS) entry which is preliminary data.</text>
</comment>